<accession>A0ABR4PAV4</accession>
<dbReference type="Proteomes" id="UP001629113">
    <property type="component" value="Unassembled WGS sequence"/>
</dbReference>
<sequence length="428" mass="48725">MSAKGNSRVAPVSGPKKGHTKSRRGCYNCKRRRIKCHENHPICHACASRGFVCEWPDIQIRQIGSDQRCIIPKNPVISPFAERPQIDRYRFDMQDFRLFHHFVESAYPHEPPNNQSAWTHEIPIIASNVSSFPPMMMNAARLTCFQHDYLMHAMLALAASDMISPPSAAVMQPKPLKFSAISHRVKAISSLNRALSCDSLSFEEGNAMLGTCYALVFQSVLMDDGLPEYMTFIRGIVLVSIQLKIRNLNFMFGNMLGDESLSAMEPQLQSAPTIDPESVRAACESLNKFLPLCQTDSDKLFHSLLLETTKGLLFSSREGYMGLRKVYECFSYTMSHEDFQWLLNPANLSGKLLQAHFIAIQLTMNPVTRKPDPRNPSTENWSVRWMDPVCRDVPPGQWKYFEWPLAVAERVKEELRIRTHDVEVIRDS</sequence>
<dbReference type="SMART" id="SM00066">
    <property type="entry name" value="GAL4"/>
    <property type="match status" value="1"/>
</dbReference>
<feature type="region of interest" description="Disordered" evidence="2">
    <location>
        <begin position="1"/>
        <end position="23"/>
    </location>
</feature>
<dbReference type="EMBL" id="JBFCZG010000007">
    <property type="protein sequence ID" value="KAL3420439.1"/>
    <property type="molecule type" value="Genomic_DNA"/>
</dbReference>
<proteinExistence type="predicted"/>
<evidence type="ECO:0000256" key="1">
    <source>
        <dbReference type="ARBA" id="ARBA00023242"/>
    </source>
</evidence>
<keyword evidence="1" id="KW-0539">Nucleus</keyword>
<dbReference type="InterPro" id="IPR036864">
    <property type="entry name" value="Zn2-C6_fun-type_DNA-bd_sf"/>
</dbReference>
<reference evidence="4 5" key="1">
    <citation type="submission" date="2024-06" db="EMBL/GenBank/DDBJ databases">
        <title>Complete genome of Phlyctema vagabunda strain 19-DSS-EL-015.</title>
        <authorList>
            <person name="Fiorenzani C."/>
        </authorList>
    </citation>
    <scope>NUCLEOTIDE SEQUENCE [LARGE SCALE GENOMIC DNA]</scope>
    <source>
        <strain evidence="4 5">19-DSS-EL-015</strain>
    </source>
</reference>
<gene>
    <name evidence="4" type="ORF">PVAG01_08938</name>
</gene>
<dbReference type="InterPro" id="IPR053157">
    <property type="entry name" value="Sterol_Uptake_Regulator"/>
</dbReference>
<evidence type="ECO:0000256" key="2">
    <source>
        <dbReference type="SAM" id="MobiDB-lite"/>
    </source>
</evidence>
<dbReference type="PANTHER" id="PTHR47784">
    <property type="entry name" value="STEROL UPTAKE CONTROL PROTEIN 2"/>
    <property type="match status" value="1"/>
</dbReference>
<evidence type="ECO:0000259" key="3">
    <source>
        <dbReference type="PROSITE" id="PS50048"/>
    </source>
</evidence>
<dbReference type="PROSITE" id="PS00463">
    <property type="entry name" value="ZN2_CY6_FUNGAL_1"/>
    <property type="match status" value="1"/>
</dbReference>
<feature type="domain" description="Zn(2)-C6 fungal-type" evidence="3">
    <location>
        <begin position="25"/>
        <end position="55"/>
    </location>
</feature>
<dbReference type="Gene3D" id="4.10.240.10">
    <property type="entry name" value="Zn(2)-C6 fungal-type DNA-binding domain"/>
    <property type="match status" value="1"/>
</dbReference>
<dbReference type="CDD" id="cd00067">
    <property type="entry name" value="GAL4"/>
    <property type="match status" value="1"/>
</dbReference>
<keyword evidence="5" id="KW-1185">Reference proteome</keyword>
<dbReference type="Pfam" id="PF00172">
    <property type="entry name" value="Zn_clus"/>
    <property type="match status" value="1"/>
</dbReference>
<comment type="caution">
    <text evidence="4">The sequence shown here is derived from an EMBL/GenBank/DDBJ whole genome shotgun (WGS) entry which is preliminary data.</text>
</comment>
<dbReference type="InterPro" id="IPR001138">
    <property type="entry name" value="Zn2Cys6_DnaBD"/>
</dbReference>
<name>A0ABR4PAV4_9HELO</name>
<evidence type="ECO:0000313" key="5">
    <source>
        <dbReference type="Proteomes" id="UP001629113"/>
    </source>
</evidence>
<dbReference type="PANTHER" id="PTHR47784:SF7">
    <property type="entry name" value="ZN(II)2CYS6 TRANSCRIPTION FACTOR (EUROFUNG)"/>
    <property type="match status" value="1"/>
</dbReference>
<dbReference type="PROSITE" id="PS50048">
    <property type="entry name" value="ZN2_CY6_FUNGAL_2"/>
    <property type="match status" value="1"/>
</dbReference>
<evidence type="ECO:0000313" key="4">
    <source>
        <dbReference type="EMBL" id="KAL3420439.1"/>
    </source>
</evidence>
<organism evidence="4 5">
    <name type="scientific">Phlyctema vagabunda</name>
    <dbReference type="NCBI Taxonomy" id="108571"/>
    <lineage>
        <taxon>Eukaryota</taxon>
        <taxon>Fungi</taxon>
        <taxon>Dikarya</taxon>
        <taxon>Ascomycota</taxon>
        <taxon>Pezizomycotina</taxon>
        <taxon>Leotiomycetes</taxon>
        <taxon>Helotiales</taxon>
        <taxon>Dermateaceae</taxon>
        <taxon>Phlyctema</taxon>
    </lineage>
</organism>
<protein>
    <submittedName>
        <fullName evidence="4">C6 zinc finger protein</fullName>
    </submittedName>
</protein>
<dbReference type="SUPFAM" id="SSF57701">
    <property type="entry name" value="Zn2/Cys6 DNA-binding domain"/>
    <property type="match status" value="1"/>
</dbReference>